<name>A0A8D8XEU0_9HEMI</name>
<dbReference type="EMBL" id="HBUF01318847">
    <property type="protein sequence ID" value="CAG6694558.1"/>
    <property type="molecule type" value="Transcribed_RNA"/>
</dbReference>
<sequence>MIPISALRPCPSLQPVALSPLGGVVPSSGSLVLQPCLRALSFCLFGQTSPSFRPWHNVGSCAPLFLTILVSLPGCLPQLQGLPLSRKPLLRPRGSVAWRSGPRSWRTSCLKF</sequence>
<dbReference type="AlphaFoldDB" id="A0A8D8XEU0"/>
<accession>A0A8D8XEU0</accession>
<organism evidence="1">
    <name type="scientific">Cacopsylla melanoneura</name>
    <dbReference type="NCBI Taxonomy" id="428564"/>
    <lineage>
        <taxon>Eukaryota</taxon>
        <taxon>Metazoa</taxon>
        <taxon>Ecdysozoa</taxon>
        <taxon>Arthropoda</taxon>
        <taxon>Hexapoda</taxon>
        <taxon>Insecta</taxon>
        <taxon>Pterygota</taxon>
        <taxon>Neoptera</taxon>
        <taxon>Paraneoptera</taxon>
        <taxon>Hemiptera</taxon>
        <taxon>Sternorrhyncha</taxon>
        <taxon>Psylloidea</taxon>
        <taxon>Psyllidae</taxon>
        <taxon>Psyllinae</taxon>
        <taxon>Cacopsylla</taxon>
    </lineage>
</organism>
<reference evidence="1" key="1">
    <citation type="submission" date="2021-05" db="EMBL/GenBank/DDBJ databases">
        <authorList>
            <person name="Alioto T."/>
            <person name="Alioto T."/>
            <person name="Gomez Garrido J."/>
        </authorList>
    </citation>
    <scope>NUCLEOTIDE SEQUENCE</scope>
</reference>
<protein>
    <submittedName>
        <fullName evidence="1">Uncharacterized protein</fullName>
    </submittedName>
</protein>
<evidence type="ECO:0000313" key="1">
    <source>
        <dbReference type="EMBL" id="CAG6694558.1"/>
    </source>
</evidence>
<proteinExistence type="predicted"/>